<protein>
    <submittedName>
        <fullName evidence="1">Uncharacterized protein</fullName>
    </submittedName>
</protein>
<evidence type="ECO:0000313" key="1">
    <source>
        <dbReference type="EMBL" id="KAJ4446629.1"/>
    </source>
</evidence>
<accession>A0ABQ8TL64</accession>
<organism evidence="1 2">
    <name type="scientific">Periplaneta americana</name>
    <name type="common">American cockroach</name>
    <name type="synonym">Blatta americana</name>
    <dbReference type="NCBI Taxonomy" id="6978"/>
    <lineage>
        <taxon>Eukaryota</taxon>
        <taxon>Metazoa</taxon>
        <taxon>Ecdysozoa</taxon>
        <taxon>Arthropoda</taxon>
        <taxon>Hexapoda</taxon>
        <taxon>Insecta</taxon>
        <taxon>Pterygota</taxon>
        <taxon>Neoptera</taxon>
        <taxon>Polyneoptera</taxon>
        <taxon>Dictyoptera</taxon>
        <taxon>Blattodea</taxon>
        <taxon>Blattoidea</taxon>
        <taxon>Blattidae</taxon>
        <taxon>Blattinae</taxon>
        <taxon>Periplaneta</taxon>
    </lineage>
</organism>
<dbReference type="PANTHER" id="PTHR47326">
    <property type="entry name" value="TRANSPOSABLE ELEMENT TC3 TRANSPOSASE-LIKE PROTEIN"/>
    <property type="match status" value="1"/>
</dbReference>
<reference evidence="1 2" key="1">
    <citation type="journal article" date="2022" name="Allergy">
        <title>Genome assembly and annotation of Periplaneta americana reveal a comprehensive cockroach allergen profile.</title>
        <authorList>
            <person name="Wang L."/>
            <person name="Xiong Q."/>
            <person name="Saelim N."/>
            <person name="Wang L."/>
            <person name="Nong W."/>
            <person name="Wan A.T."/>
            <person name="Shi M."/>
            <person name="Liu X."/>
            <person name="Cao Q."/>
            <person name="Hui J.H.L."/>
            <person name="Sookrung N."/>
            <person name="Leung T.F."/>
            <person name="Tungtrongchitr A."/>
            <person name="Tsui S.K.W."/>
        </authorList>
    </citation>
    <scope>NUCLEOTIDE SEQUENCE [LARGE SCALE GENOMIC DNA]</scope>
    <source>
        <strain evidence="1">PWHHKU_190912</strain>
    </source>
</reference>
<dbReference type="InterPro" id="IPR036397">
    <property type="entry name" value="RNaseH_sf"/>
</dbReference>
<name>A0ABQ8TL64_PERAM</name>
<gene>
    <name evidence="1" type="ORF">ANN_13326</name>
</gene>
<sequence>MKKLVFATPINNVQTLQGRVFKACQHIKEQAGREKELVGSLAEKKLSTESCTGRNGEREKSLGQKKISDIDDIEIYGSYAETKRKAEIGKIGEFWVCSERLALGQNTMYIVFQMAPFTPQEKVQCCYWLAEFKFPVTVQRRFREKKNGRVAPDSHTIVHWHKHLLENGDFHRYGGDGERRMKTLKPFVKHSHEVHGNLSGKQLKLYTIISRNDGLVVVVLLHGPYGLLILHHLDFFLWGFVKDRVYNTRVDNLQVLRQRIIDTVRSVTPQMLHNARREIEYRLDVCRATRVGHVEIY</sequence>
<dbReference type="Gene3D" id="3.30.420.10">
    <property type="entry name" value="Ribonuclease H-like superfamily/Ribonuclease H"/>
    <property type="match status" value="1"/>
</dbReference>
<keyword evidence="2" id="KW-1185">Reference proteome</keyword>
<dbReference type="PANTHER" id="PTHR47326:SF1">
    <property type="entry name" value="HTH PSQ-TYPE DOMAIN-CONTAINING PROTEIN"/>
    <property type="match status" value="1"/>
</dbReference>
<dbReference type="EMBL" id="JAJSOF020000009">
    <property type="protein sequence ID" value="KAJ4446629.1"/>
    <property type="molecule type" value="Genomic_DNA"/>
</dbReference>
<proteinExistence type="predicted"/>
<dbReference type="Proteomes" id="UP001148838">
    <property type="component" value="Unassembled WGS sequence"/>
</dbReference>
<evidence type="ECO:0000313" key="2">
    <source>
        <dbReference type="Proteomes" id="UP001148838"/>
    </source>
</evidence>
<comment type="caution">
    <text evidence="1">The sequence shown here is derived from an EMBL/GenBank/DDBJ whole genome shotgun (WGS) entry which is preliminary data.</text>
</comment>